<dbReference type="AlphaFoldDB" id="F4XTZ4"/>
<feature type="compositionally biased region" description="Basic and acidic residues" evidence="1">
    <location>
        <begin position="17"/>
        <end position="30"/>
    </location>
</feature>
<sequence length="39" mass="4501">MKNAVEGFQTSCKFIDGRKRQEARGKRQEGQDIQSFLVN</sequence>
<dbReference type="HOGENOM" id="CLU_3312897_0_0_3"/>
<dbReference type="Proteomes" id="UP000003959">
    <property type="component" value="Unassembled WGS sequence"/>
</dbReference>
<evidence type="ECO:0000256" key="1">
    <source>
        <dbReference type="SAM" id="MobiDB-lite"/>
    </source>
</evidence>
<name>F4XTZ4_9CYAN</name>
<feature type="region of interest" description="Disordered" evidence="1">
    <location>
        <begin position="17"/>
        <end position="39"/>
    </location>
</feature>
<dbReference type="EMBL" id="GL890930">
    <property type="protein sequence ID" value="EGJ31970.1"/>
    <property type="molecule type" value="Genomic_DNA"/>
</dbReference>
<accession>F4XTZ4</accession>
<reference evidence="3" key="1">
    <citation type="journal article" date="2011" name="Proc. Natl. Acad. Sci. U.S.A.">
        <title>Genomic insights into the physiology and ecology of the marine filamentous cyanobacterium Lyngbya majuscula.</title>
        <authorList>
            <person name="Jones A.C."/>
            <person name="Monroe E.A."/>
            <person name="Podell S."/>
            <person name="Hess W.R."/>
            <person name="Klages S."/>
            <person name="Esquenazi E."/>
            <person name="Niessen S."/>
            <person name="Hoover H."/>
            <person name="Rothmann M."/>
            <person name="Lasken R.S."/>
            <person name="Yates J.R.III."/>
            <person name="Reinhardt R."/>
            <person name="Kube M."/>
            <person name="Burkart M.D."/>
            <person name="Allen E.E."/>
            <person name="Dorrestein P.C."/>
            <person name="Gerwick W.H."/>
            <person name="Gerwick L."/>
        </authorList>
    </citation>
    <scope>NUCLEOTIDE SEQUENCE [LARGE SCALE GENOMIC DNA]</scope>
    <source>
        <strain evidence="3">3L</strain>
    </source>
</reference>
<gene>
    <name evidence="2" type="ORF">LYNGBM3L_30260</name>
</gene>
<proteinExistence type="predicted"/>
<evidence type="ECO:0000313" key="2">
    <source>
        <dbReference type="EMBL" id="EGJ31970.1"/>
    </source>
</evidence>
<keyword evidence="3" id="KW-1185">Reference proteome</keyword>
<organism evidence="2 3">
    <name type="scientific">Moorena producens 3L</name>
    <dbReference type="NCBI Taxonomy" id="489825"/>
    <lineage>
        <taxon>Bacteria</taxon>
        <taxon>Bacillati</taxon>
        <taxon>Cyanobacteriota</taxon>
        <taxon>Cyanophyceae</taxon>
        <taxon>Coleofasciculales</taxon>
        <taxon>Coleofasciculaceae</taxon>
        <taxon>Moorena</taxon>
    </lineage>
</organism>
<protein>
    <submittedName>
        <fullName evidence="2">Uncharacterized protein</fullName>
    </submittedName>
</protein>
<evidence type="ECO:0000313" key="3">
    <source>
        <dbReference type="Proteomes" id="UP000003959"/>
    </source>
</evidence>